<evidence type="ECO:0000256" key="2">
    <source>
        <dbReference type="SAM" id="MobiDB-lite"/>
    </source>
</evidence>
<dbReference type="Gene3D" id="2.70.70.10">
    <property type="entry name" value="Glucose Permease (Domain IIA)"/>
    <property type="match status" value="1"/>
</dbReference>
<reference evidence="4" key="1">
    <citation type="journal article" date="2014" name="Int. J. Syst. Evol. Microbiol.">
        <title>Complete genome sequence of Corynebacterium casei LMG S-19264T (=DSM 44701T), isolated from a smear-ripened cheese.</title>
        <authorList>
            <consortium name="US DOE Joint Genome Institute (JGI-PGF)"/>
            <person name="Walter F."/>
            <person name="Albersmeier A."/>
            <person name="Kalinowski J."/>
            <person name="Ruckert C."/>
        </authorList>
    </citation>
    <scope>NUCLEOTIDE SEQUENCE</scope>
    <source>
        <strain evidence="4">JCM 3093</strain>
    </source>
</reference>
<dbReference type="EMBL" id="BMQD01000011">
    <property type="protein sequence ID" value="GGK75580.1"/>
    <property type="molecule type" value="Genomic_DNA"/>
</dbReference>
<dbReference type="AlphaFoldDB" id="A0AA37BI24"/>
<dbReference type="InterPro" id="IPR011055">
    <property type="entry name" value="Dup_hybrid_motif"/>
</dbReference>
<comment type="caution">
    <text evidence="4">The sequence shown here is derived from an EMBL/GenBank/DDBJ whole genome shotgun (WGS) entry which is preliminary data.</text>
</comment>
<organism evidence="4 5">
    <name type="scientific">Planomonospora parontospora</name>
    <dbReference type="NCBI Taxonomy" id="58119"/>
    <lineage>
        <taxon>Bacteria</taxon>
        <taxon>Bacillati</taxon>
        <taxon>Actinomycetota</taxon>
        <taxon>Actinomycetes</taxon>
        <taxon>Streptosporangiales</taxon>
        <taxon>Streptosporangiaceae</taxon>
        <taxon>Planomonospora</taxon>
    </lineage>
</organism>
<evidence type="ECO:0000259" key="3">
    <source>
        <dbReference type="Pfam" id="PF01551"/>
    </source>
</evidence>
<feature type="region of interest" description="Disordered" evidence="2">
    <location>
        <begin position="1"/>
        <end position="71"/>
    </location>
</feature>
<dbReference type="Pfam" id="PF01551">
    <property type="entry name" value="Peptidase_M23"/>
    <property type="match status" value="1"/>
</dbReference>
<dbReference type="SUPFAM" id="SSF51261">
    <property type="entry name" value="Duplicated hybrid motif"/>
    <property type="match status" value="1"/>
</dbReference>
<feature type="compositionally biased region" description="Low complexity" evidence="2">
    <location>
        <begin position="122"/>
        <end position="135"/>
    </location>
</feature>
<gene>
    <name evidence="4" type="ORF">GCM10010126_38420</name>
</gene>
<keyword evidence="1" id="KW-0732">Signal</keyword>
<evidence type="ECO:0000313" key="4">
    <source>
        <dbReference type="EMBL" id="GGK75580.1"/>
    </source>
</evidence>
<dbReference type="PANTHER" id="PTHR21666:SF289">
    <property type="entry name" value="L-ALA--D-GLU ENDOPEPTIDASE"/>
    <property type="match status" value="1"/>
</dbReference>
<dbReference type="PANTHER" id="PTHR21666">
    <property type="entry name" value="PEPTIDASE-RELATED"/>
    <property type="match status" value="1"/>
</dbReference>
<dbReference type="GO" id="GO:0004222">
    <property type="term" value="F:metalloendopeptidase activity"/>
    <property type="evidence" value="ECO:0007669"/>
    <property type="project" value="TreeGrafter"/>
</dbReference>
<feature type="compositionally biased region" description="Basic and acidic residues" evidence="2">
    <location>
        <begin position="106"/>
        <end position="121"/>
    </location>
</feature>
<dbReference type="CDD" id="cd12797">
    <property type="entry name" value="M23_peptidase"/>
    <property type="match status" value="1"/>
</dbReference>
<name>A0AA37BI24_9ACTN</name>
<reference evidence="4" key="2">
    <citation type="submission" date="2022-09" db="EMBL/GenBank/DDBJ databases">
        <authorList>
            <person name="Sun Q."/>
            <person name="Ohkuma M."/>
        </authorList>
    </citation>
    <scope>NUCLEOTIDE SEQUENCE</scope>
    <source>
        <strain evidence="4">JCM 3093</strain>
    </source>
</reference>
<evidence type="ECO:0000313" key="5">
    <source>
        <dbReference type="Proteomes" id="UP000627984"/>
    </source>
</evidence>
<sequence>MYPPRRRTLTFQGQTTPDHRVEATPAPGPEDGTHLPVGPATSMTPPVRLHPRHVHNTAGSSTESRSPQRERPSLFMLAPVISRSLPALALLPALLAASPGPTDTTRATERAADRVTDRAAASERPSPSPASAEPAAPEPPVTPAETPRSGPAAASRWAWPLPGRPRILRAFAPPSQPWLPGHRGVDLAAPSGTPVHAAGPGTVGYAGPLAGRGVVTVLHSAGLRTTYLPVRASVRRGQVVERGEAIGTVEDAPGHCPTGCLHWGLLHDRRYLDPLLLLGHGQVRLLPLPLPTGGVP</sequence>
<dbReference type="InterPro" id="IPR016047">
    <property type="entry name" value="M23ase_b-sheet_dom"/>
</dbReference>
<proteinExistence type="predicted"/>
<protein>
    <recommendedName>
        <fullName evidence="3">M23ase beta-sheet core domain-containing protein</fullName>
    </recommendedName>
</protein>
<dbReference type="InterPro" id="IPR050570">
    <property type="entry name" value="Cell_wall_metabolism_enzyme"/>
</dbReference>
<feature type="domain" description="M23ase beta-sheet core" evidence="3">
    <location>
        <begin position="181"/>
        <end position="274"/>
    </location>
</feature>
<evidence type="ECO:0000256" key="1">
    <source>
        <dbReference type="ARBA" id="ARBA00022729"/>
    </source>
</evidence>
<dbReference type="Proteomes" id="UP000627984">
    <property type="component" value="Unassembled WGS sequence"/>
</dbReference>
<feature type="region of interest" description="Disordered" evidence="2">
    <location>
        <begin position="97"/>
        <end position="157"/>
    </location>
</feature>
<accession>A0AA37BI24</accession>